<evidence type="ECO:0000256" key="1">
    <source>
        <dbReference type="SAM" id="MobiDB-lite"/>
    </source>
</evidence>
<gene>
    <name evidence="2" type="ORF">K6T50_05215</name>
</gene>
<accession>A0A8T8WF75</accession>
<keyword evidence="3" id="KW-1185">Reference proteome</keyword>
<protein>
    <submittedName>
        <fullName evidence="2">Uncharacterized protein</fullName>
    </submittedName>
</protein>
<feature type="region of interest" description="Disordered" evidence="1">
    <location>
        <begin position="16"/>
        <end position="56"/>
    </location>
</feature>
<organism evidence="2 3">
    <name type="scientific">Halobaculum magnesiiphilum</name>
    <dbReference type="NCBI Taxonomy" id="1017351"/>
    <lineage>
        <taxon>Archaea</taxon>
        <taxon>Methanobacteriati</taxon>
        <taxon>Methanobacteriota</taxon>
        <taxon>Stenosarchaea group</taxon>
        <taxon>Halobacteria</taxon>
        <taxon>Halobacteriales</taxon>
        <taxon>Haloferacaceae</taxon>
        <taxon>Halobaculum</taxon>
    </lineage>
</organism>
<evidence type="ECO:0000313" key="2">
    <source>
        <dbReference type="EMBL" id="QZP38542.1"/>
    </source>
</evidence>
<feature type="compositionally biased region" description="Basic and acidic residues" evidence="1">
    <location>
        <begin position="28"/>
        <end position="37"/>
    </location>
</feature>
<dbReference type="RefSeq" id="WP_222608342.1">
    <property type="nucleotide sequence ID" value="NZ_CP081958.1"/>
</dbReference>
<dbReference type="EMBL" id="CP081958">
    <property type="protein sequence ID" value="QZP38542.1"/>
    <property type="molecule type" value="Genomic_DNA"/>
</dbReference>
<dbReference type="Proteomes" id="UP000826254">
    <property type="component" value="Chromosome"/>
</dbReference>
<proteinExistence type="predicted"/>
<dbReference type="AlphaFoldDB" id="A0A8T8WF75"/>
<name>A0A8T8WF75_9EURY</name>
<sequence length="90" mass="10239">MAGSDFGRVRYVRWAEQEKPPASSPNAEGDRVFTSRDSRRHKRSKAVTGPSGHQYRFRGALGQTSQWLPLKSIEDLDAFEAEPEYEVERA</sequence>
<reference evidence="2 3" key="1">
    <citation type="journal article" date="2021" name="Int. J. Syst. Evol. Microbiol.">
        <title>Halobaculum halophilum sp. nov. and Halobaculum salinum sp. nov., isolated from salt lake and saline soil.</title>
        <authorList>
            <person name="Cui H.L."/>
            <person name="Shi X.W."/>
            <person name="Yin X.M."/>
            <person name="Yang X.Y."/>
            <person name="Hou J."/>
            <person name="Zhu L."/>
        </authorList>
    </citation>
    <scope>NUCLEOTIDE SEQUENCE [LARGE SCALE GENOMIC DNA]</scope>
    <source>
        <strain evidence="2 3">NBRC 109044</strain>
    </source>
</reference>
<dbReference type="GeneID" id="67177519"/>
<dbReference type="KEGG" id="hmp:K6T50_05215"/>
<evidence type="ECO:0000313" key="3">
    <source>
        <dbReference type="Proteomes" id="UP000826254"/>
    </source>
</evidence>